<keyword evidence="3" id="KW-1185">Reference proteome</keyword>
<feature type="region of interest" description="Disordered" evidence="1">
    <location>
        <begin position="53"/>
        <end position="161"/>
    </location>
</feature>
<feature type="compositionally biased region" description="Basic residues" evidence="1">
    <location>
        <begin position="1"/>
        <end position="10"/>
    </location>
</feature>
<dbReference type="Proteomes" id="UP000825729">
    <property type="component" value="Unassembled WGS sequence"/>
</dbReference>
<reference evidence="2 3" key="1">
    <citation type="submission" date="2021-07" db="EMBL/GenBank/DDBJ databases">
        <title>The Aristolochia fimbriata genome: insights into angiosperm evolution, floral development and chemical biosynthesis.</title>
        <authorList>
            <person name="Jiao Y."/>
        </authorList>
    </citation>
    <scope>NUCLEOTIDE SEQUENCE [LARGE SCALE GENOMIC DNA]</scope>
    <source>
        <strain evidence="2">IBCAS-2021</strain>
        <tissue evidence="2">Leaf</tissue>
    </source>
</reference>
<dbReference type="EMBL" id="JAINDJ010000006">
    <property type="protein sequence ID" value="KAG9445146.1"/>
    <property type="molecule type" value="Genomic_DNA"/>
</dbReference>
<evidence type="ECO:0000313" key="2">
    <source>
        <dbReference type="EMBL" id="KAG9445146.1"/>
    </source>
</evidence>
<feature type="compositionally biased region" description="Basic residues" evidence="1">
    <location>
        <begin position="137"/>
        <end position="154"/>
    </location>
</feature>
<feature type="compositionally biased region" description="Basic residues" evidence="1">
    <location>
        <begin position="106"/>
        <end position="115"/>
    </location>
</feature>
<evidence type="ECO:0000256" key="1">
    <source>
        <dbReference type="SAM" id="MobiDB-lite"/>
    </source>
</evidence>
<dbReference type="PANTHER" id="PTHR37218">
    <property type="entry name" value="COILED-COIL PROTEIN"/>
    <property type="match status" value="1"/>
</dbReference>
<comment type="caution">
    <text evidence="2">The sequence shown here is derived from an EMBL/GenBank/DDBJ whole genome shotgun (WGS) entry which is preliminary data.</text>
</comment>
<feature type="region of interest" description="Disordered" evidence="1">
    <location>
        <begin position="1"/>
        <end position="32"/>
    </location>
</feature>
<evidence type="ECO:0000313" key="3">
    <source>
        <dbReference type="Proteomes" id="UP000825729"/>
    </source>
</evidence>
<evidence type="ECO:0008006" key="4">
    <source>
        <dbReference type="Google" id="ProtNLM"/>
    </source>
</evidence>
<sequence length="227" mass="25847">MGGKAQRRREKNYLAAHGGNRTLPPAPKASDLDAVPAKLRSIMKFKNSTLLQDPDKLSKDKTRVGKREGDRTVLQKKNPKDDKASGVVALDHMDDSEDISNTKGDIKKKKKHKRKTFDDLRLQMMNKELAGSNSNRRERRKKYLEEKKKKHKKAKTDEGVDFPQHEKIKFGEVVEAPPKLTFPKVSKTFRDASHERLRLEAVDAYRNHKGWTSRPGISLPSLSTTVP</sequence>
<protein>
    <recommendedName>
        <fullName evidence="4">Coiled-coil domain-containing protein 137</fullName>
    </recommendedName>
</protein>
<accession>A0AAV7E9Q9</accession>
<feature type="compositionally biased region" description="Basic and acidic residues" evidence="1">
    <location>
        <begin position="53"/>
        <end position="84"/>
    </location>
</feature>
<dbReference type="PANTHER" id="PTHR37218:SF2">
    <property type="entry name" value="COILED-COIL PROTEIN"/>
    <property type="match status" value="1"/>
</dbReference>
<dbReference type="AlphaFoldDB" id="A0AAV7E9Q9"/>
<name>A0AAV7E9Q9_ARIFI</name>
<organism evidence="2 3">
    <name type="scientific">Aristolochia fimbriata</name>
    <name type="common">White veined hardy Dutchman's pipe vine</name>
    <dbReference type="NCBI Taxonomy" id="158543"/>
    <lineage>
        <taxon>Eukaryota</taxon>
        <taxon>Viridiplantae</taxon>
        <taxon>Streptophyta</taxon>
        <taxon>Embryophyta</taxon>
        <taxon>Tracheophyta</taxon>
        <taxon>Spermatophyta</taxon>
        <taxon>Magnoliopsida</taxon>
        <taxon>Magnoliidae</taxon>
        <taxon>Piperales</taxon>
        <taxon>Aristolochiaceae</taxon>
        <taxon>Aristolochia</taxon>
    </lineage>
</organism>
<proteinExistence type="predicted"/>
<gene>
    <name evidence="2" type="ORF">H6P81_016486</name>
</gene>